<comment type="caution">
    <text evidence="10">The sequence shown here is derived from an EMBL/GenBank/DDBJ whole genome shotgun (WGS) entry which is preliminary data.</text>
</comment>
<proteinExistence type="inferred from homology"/>
<organism evidence="10 11">
    <name type="scientific">Citrobacter portucalensis</name>
    <dbReference type="NCBI Taxonomy" id="1639133"/>
    <lineage>
        <taxon>Bacteria</taxon>
        <taxon>Pseudomonadati</taxon>
        <taxon>Pseudomonadota</taxon>
        <taxon>Gammaproteobacteria</taxon>
        <taxon>Enterobacterales</taxon>
        <taxon>Enterobacteriaceae</taxon>
        <taxon>Citrobacter</taxon>
        <taxon>Citrobacter freundii complex</taxon>
    </lineage>
</organism>
<comment type="similarity">
    <text evidence="2">Belongs to the EamA transporter family.</text>
</comment>
<evidence type="ECO:0000256" key="4">
    <source>
        <dbReference type="ARBA" id="ARBA00022475"/>
    </source>
</evidence>
<evidence type="ECO:0000256" key="8">
    <source>
        <dbReference type="SAM" id="Phobius"/>
    </source>
</evidence>
<evidence type="ECO:0000313" key="10">
    <source>
        <dbReference type="EMBL" id="MDE9619714.1"/>
    </source>
</evidence>
<evidence type="ECO:0000256" key="5">
    <source>
        <dbReference type="ARBA" id="ARBA00022692"/>
    </source>
</evidence>
<dbReference type="SUPFAM" id="SSF103481">
    <property type="entry name" value="Multidrug resistance efflux transporter EmrE"/>
    <property type="match status" value="2"/>
</dbReference>
<feature type="transmembrane region" description="Helical" evidence="8">
    <location>
        <begin position="179"/>
        <end position="198"/>
    </location>
</feature>
<dbReference type="RefSeq" id="WP_123269222.1">
    <property type="nucleotide sequence ID" value="NZ_CP099373.1"/>
</dbReference>
<keyword evidence="4" id="KW-1003">Cell membrane</keyword>
<feature type="transmembrane region" description="Helical" evidence="8">
    <location>
        <begin position="242"/>
        <end position="264"/>
    </location>
</feature>
<reference evidence="10" key="1">
    <citation type="submission" date="2022-01" db="EMBL/GenBank/DDBJ databases">
        <title>Genetic Characterization of Carbapenem-resistant Citrobacter spp. from China: a multicenter study.</title>
        <authorList>
            <person name="Ye L."/>
        </authorList>
    </citation>
    <scope>NUCLEOTIDE SEQUENCE</scope>
    <source>
        <strain evidence="10">IR5432</strain>
    </source>
</reference>
<dbReference type="EMBL" id="JAKIHW010000020">
    <property type="protein sequence ID" value="MDE9619714.1"/>
    <property type="molecule type" value="Genomic_DNA"/>
</dbReference>
<keyword evidence="7 8" id="KW-0472">Membrane</keyword>
<dbReference type="PANTHER" id="PTHR22911">
    <property type="entry name" value="ACYL-MALONYL CONDENSING ENZYME-RELATED"/>
    <property type="match status" value="1"/>
</dbReference>
<dbReference type="AlphaFoldDB" id="A0A9X4GPF2"/>
<feature type="transmembrane region" description="Helical" evidence="8">
    <location>
        <begin position="270"/>
        <end position="289"/>
    </location>
</feature>
<dbReference type="InterPro" id="IPR000620">
    <property type="entry name" value="EamA_dom"/>
</dbReference>
<evidence type="ECO:0000313" key="11">
    <source>
        <dbReference type="Proteomes" id="UP001147005"/>
    </source>
</evidence>
<dbReference type="NCBIfam" id="NF011959">
    <property type="entry name" value="PRK15430.1"/>
    <property type="match status" value="1"/>
</dbReference>
<dbReference type="InterPro" id="IPR004626">
    <property type="entry name" value="RarD"/>
</dbReference>
<protein>
    <submittedName>
        <fullName evidence="10">EamA family transporter RarD</fullName>
    </submittedName>
</protein>
<gene>
    <name evidence="10" type="primary">rarD</name>
    <name evidence="10" type="ORF">L2111_16780</name>
</gene>
<dbReference type="PANTHER" id="PTHR22911:SF137">
    <property type="entry name" value="SOLUTE CARRIER FAMILY 35 MEMBER G2-RELATED"/>
    <property type="match status" value="1"/>
</dbReference>
<evidence type="ECO:0000256" key="1">
    <source>
        <dbReference type="ARBA" id="ARBA00004651"/>
    </source>
</evidence>
<keyword evidence="6 8" id="KW-1133">Transmembrane helix</keyword>
<feature type="transmembrane region" description="Helical" evidence="8">
    <location>
        <begin position="104"/>
        <end position="121"/>
    </location>
</feature>
<keyword evidence="5 8" id="KW-0812">Transmembrane</keyword>
<dbReference type="InterPro" id="IPR037185">
    <property type="entry name" value="EmrE-like"/>
</dbReference>
<comment type="subcellular location">
    <subcellularLocation>
        <location evidence="1">Cell membrane</location>
        <topology evidence="1">Multi-pass membrane protein</topology>
    </subcellularLocation>
</comment>
<feature type="transmembrane region" description="Helical" evidence="8">
    <location>
        <begin position="151"/>
        <end position="167"/>
    </location>
</feature>
<feature type="transmembrane region" description="Helical" evidence="8">
    <location>
        <begin position="73"/>
        <end position="92"/>
    </location>
</feature>
<dbReference type="Pfam" id="PF00892">
    <property type="entry name" value="EamA"/>
    <property type="match status" value="1"/>
</dbReference>
<evidence type="ECO:0000256" key="3">
    <source>
        <dbReference type="ARBA" id="ARBA00022448"/>
    </source>
</evidence>
<evidence type="ECO:0000259" key="9">
    <source>
        <dbReference type="Pfam" id="PF00892"/>
    </source>
</evidence>
<evidence type="ECO:0000256" key="7">
    <source>
        <dbReference type="ARBA" id="ARBA00023136"/>
    </source>
</evidence>
<dbReference type="Proteomes" id="UP001147005">
    <property type="component" value="Unassembled WGS sequence"/>
</dbReference>
<feature type="transmembrane region" description="Helical" evidence="8">
    <location>
        <begin position="210"/>
        <end position="230"/>
    </location>
</feature>
<sequence length="302" mass="33644">MDAKQTRQGVLLALAAYFIWGIAPAYFKLIYYVPADEILTHRVIWSFFFMVVLMSISRQWSGVKTLLQTPKKIFLLALSAVLIGGNWLLFIWAVNNHHMLEASLGYFINPLVNIVLGMLFLGERFRRMQWLAVLLAACGVLVQLWTFGSLPIIALGLAFSFAFYGLVRKKIAVEAQTGMLIETLWLLPVAAIYLFGIADSPTSHMGQNPMSLNLLLIAAGVVTTIPLLCFTGAATRLRLSTLGFFQYIGPTLMFLLAVTFYGEVPGADKMVTFAFIWVALAIFVMDAIYTQRRVRRSQGIAG</sequence>
<keyword evidence="3" id="KW-0813">Transport</keyword>
<feature type="transmembrane region" description="Helical" evidence="8">
    <location>
        <begin position="43"/>
        <end position="61"/>
    </location>
</feature>
<feature type="domain" description="EamA" evidence="9">
    <location>
        <begin position="9"/>
        <end position="142"/>
    </location>
</feature>
<feature type="transmembrane region" description="Helical" evidence="8">
    <location>
        <begin position="12"/>
        <end position="31"/>
    </location>
</feature>
<name>A0A9X4GPF2_9ENTR</name>
<evidence type="ECO:0000256" key="2">
    <source>
        <dbReference type="ARBA" id="ARBA00007362"/>
    </source>
</evidence>
<dbReference type="GO" id="GO:0005886">
    <property type="term" value="C:plasma membrane"/>
    <property type="evidence" value="ECO:0007669"/>
    <property type="project" value="UniProtKB-SubCell"/>
</dbReference>
<feature type="transmembrane region" description="Helical" evidence="8">
    <location>
        <begin position="128"/>
        <end position="145"/>
    </location>
</feature>
<evidence type="ECO:0000256" key="6">
    <source>
        <dbReference type="ARBA" id="ARBA00022989"/>
    </source>
</evidence>
<accession>A0A9X4GPF2</accession>
<dbReference type="NCBIfam" id="TIGR00688">
    <property type="entry name" value="rarD"/>
    <property type="match status" value="1"/>
</dbReference>